<keyword evidence="4" id="KW-0808">Transferase</keyword>
<dbReference type="CDD" id="cd02440">
    <property type="entry name" value="AdoMet_MTases"/>
    <property type="match status" value="1"/>
</dbReference>
<dbReference type="InterPro" id="IPR000780">
    <property type="entry name" value="CheR_MeTrfase"/>
</dbReference>
<comment type="catalytic activity">
    <reaction evidence="1">
        <text>L-glutamyl-[protein] + S-adenosyl-L-methionine = [protein]-L-glutamate 5-O-methyl ester + S-adenosyl-L-homocysteine</text>
        <dbReference type="Rhea" id="RHEA:24452"/>
        <dbReference type="Rhea" id="RHEA-COMP:10208"/>
        <dbReference type="Rhea" id="RHEA-COMP:10311"/>
        <dbReference type="ChEBI" id="CHEBI:29973"/>
        <dbReference type="ChEBI" id="CHEBI:57856"/>
        <dbReference type="ChEBI" id="CHEBI:59789"/>
        <dbReference type="ChEBI" id="CHEBI:82795"/>
        <dbReference type="EC" id="2.1.1.80"/>
    </reaction>
</comment>
<dbReference type="PRINTS" id="PR00996">
    <property type="entry name" value="CHERMTFRASE"/>
</dbReference>
<dbReference type="Gene3D" id="1.10.155.10">
    <property type="entry name" value="Chemotaxis receptor methyltransferase CheR, N-terminal domain"/>
    <property type="match status" value="1"/>
</dbReference>
<dbReference type="InterPro" id="IPR022642">
    <property type="entry name" value="CheR_C"/>
</dbReference>
<dbReference type="EC" id="2.1.1.80" evidence="2"/>
<dbReference type="Pfam" id="PF03705">
    <property type="entry name" value="CheR_N"/>
    <property type="match status" value="1"/>
</dbReference>
<dbReference type="PROSITE" id="PS50123">
    <property type="entry name" value="CHER"/>
    <property type="match status" value="1"/>
</dbReference>
<evidence type="ECO:0000256" key="4">
    <source>
        <dbReference type="ARBA" id="ARBA00022679"/>
    </source>
</evidence>
<dbReference type="SUPFAM" id="SSF47757">
    <property type="entry name" value="Chemotaxis receptor methyltransferase CheR, N-terminal domain"/>
    <property type="match status" value="1"/>
</dbReference>
<dbReference type="InterPro" id="IPR050903">
    <property type="entry name" value="Bact_Chemotaxis_MeTrfase"/>
</dbReference>
<dbReference type="InterPro" id="IPR029063">
    <property type="entry name" value="SAM-dependent_MTases_sf"/>
</dbReference>
<gene>
    <name evidence="7" type="primary">pilK</name>
    <name evidence="7" type="ORF">NBRC116591_07420</name>
</gene>
<accession>A0ABQ0A5K5</accession>
<sequence>MWSVEALSSLTEEQIQLWAELLERKTGIQLGEIRLSHLQTQVALRMKELELKDPDEYFHKVSQDYREWLIVMDRLLVKETQFFRHRESIDFVKREIFNRINADELNDSFDAWSLGCSTGEEAYSIAAAIHDGFTLAKGNTYFSVTGTDISQSALNHARKAVYSEARLVQLTDQEKSRYFNRGADSSQFVVKPEIAQRVNFIRGNICELDAMPKLPMDVIFCQNLLVYFRRWRRRDILKQLIDWLKPNGILIIGVGEIVGWEHNKIKAIPANGVQAYQRR</sequence>
<dbReference type="EMBL" id="BAABWN010000002">
    <property type="protein sequence ID" value="GAA6166932.1"/>
    <property type="molecule type" value="Genomic_DNA"/>
</dbReference>
<dbReference type="GO" id="GO:0032259">
    <property type="term" value="P:methylation"/>
    <property type="evidence" value="ECO:0007669"/>
    <property type="project" value="UniProtKB-KW"/>
</dbReference>
<evidence type="ECO:0000256" key="3">
    <source>
        <dbReference type="ARBA" id="ARBA00022603"/>
    </source>
</evidence>
<evidence type="ECO:0000259" key="6">
    <source>
        <dbReference type="PROSITE" id="PS50123"/>
    </source>
</evidence>
<dbReference type="SMART" id="SM00138">
    <property type="entry name" value="MeTrc"/>
    <property type="match status" value="1"/>
</dbReference>
<evidence type="ECO:0000256" key="1">
    <source>
        <dbReference type="ARBA" id="ARBA00001541"/>
    </source>
</evidence>
<feature type="domain" description="CheR-type methyltransferase" evidence="6">
    <location>
        <begin position="3"/>
        <end position="279"/>
    </location>
</feature>
<evidence type="ECO:0000313" key="8">
    <source>
        <dbReference type="Proteomes" id="UP001465153"/>
    </source>
</evidence>
<comment type="caution">
    <text evidence="7">The sequence shown here is derived from an EMBL/GenBank/DDBJ whole genome shotgun (WGS) entry which is preliminary data.</text>
</comment>
<keyword evidence="3 7" id="KW-0489">Methyltransferase</keyword>
<dbReference type="RefSeq" id="WP_233087773.1">
    <property type="nucleotide sequence ID" value="NZ_BAABWN010000002.1"/>
</dbReference>
<evidence type="ECO:0000256" key="5">
    <source>
        <dbReference type="ARBA" id="ARBA00022691"/>
    </source>
</evidence>
<evidence type="ECO:0000313" key="7">
    <source>
        <dbReference type="EMBL" id="GAA6166932.1"/>
    </source>
</evidence>
<dbReference type="GO" id="GO:0008168">
    <property type="term" value="F:methyltransferase activity"/>
    <property type="evidence" value="ECO:0007669"/>
    <property type="project" value="UniProtKB-KW"/>
</dbReference>
<reference evidence="7 8" key="1">
    <citation type="submission" date="2024-04" db="EMBL/GenBank/DDBJ databases">
        <title>Draft genome sequence of Sessilibacter corallicola NBRC 116591.</title>
        <authorList>
            <person name="Miyakawa T."/>
            <person name="Kusuya Y."/>
            <person name="Miura T."/>
        </authorList>
    </citation>
    <scope>NUCLEOTIDE SEQUENCE [LARGE SCALE GENOMIC DNA]</scope>
    <source>
        <strain evidence="7 8">KU-00831-HH</strain>
    </source>
</reference>
<dbReference type="InterPro" id="IPR022641">
    <property type="entry name" value="CheR_N"/>
</dbReference>
<dbReference type="Pfam" id="PF01739">
    <property type="entry name" value="CheR"/>
    <property type="match status" value="1"/>
</dbReference>
<dbReference type="PANTHER" id="PTHR24422">
    <property type="entry name" value="CHEMOTAXIS PROTEIN METHYLTRANSFERASE"/>
    <property type="match status" value="1"/>
</dbReference>
<organism evidence="7 8">
    <name type="scientific">Sessilibacter corallicola</name>
    <dbReference type="NCBI Taxonomy" id="2904075"/>
    <lineage>
        <taxon>Bacteria</taxon>
        <taxon>Pseudomonadati</taxon>
        <taxon>Pseudomonadota</taxon>
        <taxon>Gammaproteobacteria</taxon>
        <taxon>Cellvibrionales</taxon>
        <taxon>Cellvibrionaceae</taxon>
        <taxon>Sessilibacter</taxon>
    </lineage>
</organism>
<keyword evidence="5" id="KW-0949">S-adenosyl-L-methionine</keyword>
<proteinExistence type="predicted"/>
<evidence type="ECO:0000256" key="2">
    <source>
        <dbReference type="ARBA" id="ARBA00012534"/>
    </source>
</evidence>
<dbReference type="InterPro" id="IPR036804">
    <property type="entry name" value="CheR_N_sf"/>
</dbReference>
<dbReference type="Proteomes" id="UP001465153">
    <property type="component" value="Unassembled WGS sequence"/>
</dbReference>
<dbReference type="SUPFAM" id="SSF53335">
    <property type="entry name" value="S-adenosyl-L-methionine-dependent methyltransferases"/>
    <property type="match status" value="1"/>
</dbReference>
<name>A0ABQ0A5K5_9GAMM</name>
<protein>
    <recommendedName>
        <fullName evidence="2">protein-glutamate O-methyltransferase</fullName>
        <ecNumber evidence="2">2.1.1.80</ecNumber>
    </recommendedName>
</protein>
<keyword evidence="8" id="KW-1185">Reference proteome</keyword>
<dbReference type="PANTHER" id="PTHR24422:SF19">
    <property type="entry name" value="CHEMOTAXIS PROTEIN METHYLTRANSFERASE"/>
    <property type="match status" value="1"/>
</dbReference>
<dbReference type="Gene3D" id="3.40.50.150">
    <property type="entry name" value="Vaccinia Virus protein VP39"/>
    <property type="match status" value="1"/>
</dbReference>